<dbReference type="Proteomes" id="UP001305647">
    <property type="component" value="Unassembled WGS sequence"/>
</dbReference>
<dbReference type="AlphaFoldDB" id="A0AAN6Q0V7"/>
<sequence>MAPNRRFANHPGAREAPASALEYQLEQDKNPALRGLPIAIVSVIVQHAEWLQKLLWKNARFDQARAIPDLGGVPSRLTPNVIPLADPNSPTDAAGILELALNLQTPQPADLAGRFYSAADYHALYRSGAATPLQVAEALLPLVRRDVAKPSEYALAWTQTNVDAVRAAARASTERWMAGKSLGILDGVPFGVKDDVSVKGFVSTMGMRVDQEHEYFRVPCDGTAWPVVKLEDAGAIMMGKMNQHEIGMDTTGCNPSTGTAINWYNKSYYPGGSSSGAGSALSGGIVPIAVGTDAGGSSRIPPAFCGVYGLKPTYNRTCGMNSSMCVIGPMAATAADLTIAYRHMAQPNPDDPAQNLLAVSTPPDPSAKKYLGICREWIATASPDVQAIFNQTLTHCTTHLNYETVDIKLPFLRQGQLAHAATCLTESASDARNRASPSSSPSRSSSSSAYLGPLNYPNRILVATGAQTPAVDYLHYGQVRHVVMAHLAHLFETHTGLLILTPTTPTPGWPVAPGDEAYGCSDGNASIASIRFAWLANSSGCPAVSVPAGYVEPRQGEGVLPVGVMAMAEWGAEEQLLGFAREREGFLNEVYPGGRRRPGEWADVIGMATGQVGGEKGVEG</sequence>
<dbReference type="InterPro" id="IPR036928">
    <property type="entry name" value="AS_sf"/>
</dbReference>
<gene>
    <name evidence="3" type="ORF">N658DRAFT_427257</name>
</gene>
<feature type="domain" description="Amidase" evidence="2">
    <location>
        <begin position="160"/>
        <end position="577"/>
    </location>
</feature>
<comment type="caution">
    <text evidence="3">The sequence shown here is derived from an EMBL/GenBank/DDBJ whole genome shotgun (WGS) entry which is preliminary data.</text>
</comment>
<dbReference type="PANTHER" id="PTHR11895">
    <property type="entry name" value="TRANSAMIDASE"/>
    <property type="match status" value="1"/>
</dbReference>
<dbReference type="PANTHER" id="PTHR11895:SF67">
    <property type="entry name" value="AMIDASE DOMAIN-CONTAINING PROTEIN"/>
    <property type="match status" value="1"/>
</dbReference>
<dbReference type="Gene3D" id="3.90.1300.10">
    <property type="entry name" value="Amidase signature (AS) domain"/>
    <property type="match status" value="1"/>
</dbReference>
<name>A0AAN6Q0V7_9PEZI</name>
<dbReference type="SUPFAM" id="SSF75304">
    <property type="entry name" value="Amidase signature (AS) enzymes"/>
    <property type="match status" value="1"/>
</dbReference>
<accession>A0AAN6Q0V7</accession>
<organism evidence="3 4">
    <name type="scientific">Parathielavia hyrcaniae</name>
    <dbReference type="NCBI Taxonomy" id="113614"/>
    <lineage>
        <taxon>Eukaryota</taxon>
        <taxon>Fungi</taxon>
        <taxon>Dikarya</taxon>
        <taxon>Ascomycota</taxon>
        <taxon>Pezizomycotina</taxon>
        <taxon>Sordariomycetes</taxon>
        <taxon>Sordariomycetidae</taxon>
        <taxon>Sordariales</taxon>
        <taxon>Chaetomiaceae</taxon>
        <taxon>Parathielavia</taxon>
    </lineage>
</organism>
<dbReference type="InterPro" id="IPR023631">
    <property type="entry name" value="Amidase_dom"/>
</dbReference>
<evidence type="ECO:0000256" key="1">
    <source>
        <dbReference type="SAM" id="MobiDB-lite"/>
    </source>
</evidence>
<reference evidence="3" key="1">
    <citation type="journal article" date="2023" name="Mol. Phylogenet. Evol.">
        <title>Genome-scale phylogeny and comparative genomics of the fungal order Sordariales.</title>
        <authorList>
            <person name="Hensen N."/>
            <person name="Bonometti L."/>
            <person name="Westerberg I."/>
            <person name="Brannstrom I.O."/>
            <person name="Guillou S."/>
            <person name="Cros-Aarteil S."/>
            <person name="Calhoun S."/>
            <person name="Haridas S."/>
            <person name="Kuo A."/>
            <person name="Mondo S."/>
            <person name="Pangilinan J."/>
            <person name="Riley R."/>
            <person name="LaButti K."/>
            <person name="Andreopoulos B."/>
            <person name="Lipzen A."/>
            <person name="Chen C."/>
            <person name="Yan M."/>
            <person name="Daum C."/>
            <person name="Ng V."/>
            <person name="Clum A."/>
            <person name="Steindorff A."/>
            <person name="Ohm R.A."/>
            <person name="Martin F."/>
            <person name="Silar P."/>
            <person name="Natvig D.O."/>
            <person name="Lalanne C."/>
            <person name="Gautier V."/>
            <person name="Ament-Velasquez S.L."/>
            <person name="Kruys A."/>
            <person name="Hutchinson M.I."/>
            <person name="Powell A.J."/>
            <person name="Barry K."/>
            <person name="Miller A.N."/>
            <person name="Grigoriev I.V."/>
            <person name="Debuchy R."/>
            <person name="Gladieux P."/>
            <person name="Hiltunen Thoren M."/>
            <person name="Johannesson H."/>
        </authorList>
    </citation>
    <scope>NUCLEOTIDE SEQUENCE</scope>
    <source>
        <strain evidence="3">CBS 757.83</strain>
    </source>
</reference>
<protein>
    <submittedName>
        <fullName evidence="3">Amidase signature enzyme</fullName>
    </submittedName>
</protein>
<keyword evidence="4" id="KW-1185">Reference proteome</keyword>
<dbReference type="GO" id="GO:0003824">
    <property type="term" value="F:catalytic activity"/>
    <property type="evidence" value="ECO:0007669"/>
    <property type="project" value="InterPro"/>
</dbReference>
<dbReference type="Pfam" id="PF01425">
    <property type="entry name" value="Amidase"/>
    <property type="match status" value="1"/>
</dbReference>
<evidence type="ECO:0000313" key="4">
    <source>
        <dbReference type="Proteomes" id="UP001305647"/>
    </source>
</evidence>
<evidence type="ECO:0000313" key="3">
    <source>
        <dbReference type="EMBL" id="KAK4100716.1"/>
    </source>
</evidence>
<dbReference type="EMBL" id="MU863639">
    <property type="protein sequence ID" value="KAK4100716.1"/>
    <property type="molecule type" value="Genomic_DNA"/>
</dbReference>
<feature type="region of interest" description="Disordered" evidence="1">
    <location>
        <begin position="428"/>
        <end position="450"/>
    </location>
</feature>
<feature type="compositionally biased region" description="Low complexity" evidence="1">
    <location>
        <begin position="428"/>
        <end position="449"/>
    </location>
</feature>
<proteinExistence type="predicted"/>
<reference evidence="3" key="2">
    <citation type="submission" date="2023-05" db="EMBL/GenBank/DDBJ databases">
        <authorList>
            <consortium name="Lawrence Berkeley National Laboratory"/>
            <person name="Steindorff A."/>
            <person name="Hensen N."/>
            <person name="Bonometti L."/>
            <person name="Westerberg I."/>
            <person name="Brannstrom I.O."/>
            <person name="Guillou S."/>
            <person name="Cros-Aarteil S."/>
            <person name="Calhoun S."/>
            <person name="Haridas S."/>
            <person name="Kuo A."/>
            <person name="Mondo S."/>
            <person name="Pangilinan J."/>
            <person name="Riley R."/>
            <person name="Labutti K."/>
            <person name="Andreopoulos B."/>
            <person name="Lipzen A."/>
            <person name="Chen C."/>
            <person name="Yanf M."/>
            <person name="Daum C."/>
            <person name="Ng V."/>
            <person name="Clum A."/>
            <person name="Ohm R."/>
            <person name="Martin F."/>
            <person name="Silar P."/>
            <person name="Natvig D."/>
            <person name="Lalanne C."/>
            <person name="Gautier V."/>
            <person name="Ament-Velasquez S.L."/>
            <person name="Kruys A."/>
            <person name="Hutchinson M.I."/>
            <person name="Powell A.J."/>
            <person name="Barry K."/>
            <person name="Miller A.N."/>
            <person name="Grigoriev I.V."/>
            <person name="Debuchy R."/>
            <person name="Gladieux P."/>
            <person name="Thoren M.H."/>
            <person name="Johannesson H."/>
        </authorList>
    </citation>
    <scope>NUCLEOTIDE SEQUENCE</scope>
    <source>
        <strain evidence="3">CBS 757.83</strain>
    </source>
</reference>
<dbReference type="InterPro" id="IPR000120">
    <property type="entry name" value="Amidase"/>
</dbReference>
<evidence type="ECO:0000259" key="2">
    <source>
        <dbReference type="Pfam" id="PF01425"/>
    </source>
</evidence>